<organism evidence="2 3">
    <name type="scientific">Dreissena polymorpha</name>
    <name type="common">Zebra mussel</name>
    <name type="synonym">Mytilus polymorpha</name>
    <dbReference type="NCBI Taxonomy" id="45954"/>
    <lineage>
        <taxon>Eukaryota</taxon>
        <taxon>Metazoa</taxon>
        <taxon>Spiralia</taxon>
        <taxon>Lophotrochozoa</taxon>
        <taxon>Mollusca</taxon>
        <taxon>Bivalvia</taxon>
        <taxon>Autobranchia</taxon>
        <taxon>Heteroconchia</taxon>
        <taxon>Euheterodonta</taxon>
        <taxon>Imparidentia</taxon>
        <taxon>Neoheterodontei</taxon>
        <taxon>Myida</taxon>
        <taxon>Dreissenoidea</taxon>
        <taxon>Dreissenidae</taxon>
        <taxon>Dreissena</taxon>
    </lineage>
</organism>
<proteinExistence type="predicted"/>
<feature type="region of interest" description="Disordered" evidence="1">
    <location>
        <begin position="1"/>
        <end position="61"/>
    </location>
</feature>
<evidence type="ECO:0000313" key="3">
    <source>
        <dbReference type="Proteomes" id="UP000828390"/>
    </source>
</evidence>
<keyword evidence="3" id="KW-1185">Reference proteome</keyword>
<reference evidence="2" key="2">
    <citation type="submission" date="2020-11" db="EMBL/GenBank/DDBJ databases">
        <authorList>
            <person name="McCartney M.A."/>
            <person name="Auch B."/>
            <person name="Kono T."/>
            <person name="Mallez S."/>
            <person name="Becker A."/>
            <person name="Gohl D.M."/>
            <person name="Silverstein K.A.T."/>
            <person name="Koren S."/>
            <person name="Bechman K.B."/>
            <person name="Herman A."/>
            <person name="Abrahante J.E."/>
            <person name="Garbe J."/>
        </authorList>
    </citation>
    <scope>NUCLEOTIDE SEQUENCE</scope>
    <source>
        <strain evidence="2">Duluth1</strain>
        <tissue evidence="2">Whole animal</tissue>
    </source>
</reference>
<dbReference type="EMBL" id="JAIWYP010000004">
    <property type="protein sequence ID" value="KAH3835819.1"/>
    <property type="molecule type" value="Genomic_DNA"/>
</dbReference>
<name>A0A9D4KAA8_DREPO</name>
<reference evidence="2" key="1">
    <citation type="journal article" date="2019" name="bioRxiv">
        <title>The Genome of the Zebra Mussel, Dreissena polymorpha: A Resource for Invasive Species Research.</title>
        <authorList>
            <person name="McCartney M.A."/>
            <person name="Auch B."/>
            <person name="Kono T."/>
            <person name="Mallez S."/>
            <person name="Zhang Y."/>
            <person name="Obille A."/>
            <person name="Becker A."/>
            <person name="Abrahante J.E."/>
            <person name="Garbe J."/>
            <person name="Badalamenti J.P."/>
            <person name="Herman A."/>
            <person name="Mangelson H."/>
            <person name="Liachko I."/>
            <person name="Sullivan S."/>
            <person name="Sone E.D."/>
            <person name="Koren S."/>
            <person name="Silverstein K.A.T."/>
            <person name="Beckman K.B."/>
            <person name="Gohl D.M."/>
        </authorList>
    </citation>
    <scope>NUCLEOTIDE SEQUENCE</scope>
    <source>
        <strain evidence="2">Duluth1</strain>
        <tissue evidence="2">Whole animal</tissue>
    </source>
</reference>
<dbReference type="AlphaFoldDB" id="A0A9D4KAA8"/>
<evidence type="ECO:0000313" key="2">
    <source>
        <dbReference type="EMBL" id="KAH3835819.1"/>
    </source>
</evidence>
<feature type="compositionally biased region" description="Low complexity" evidence="1">
    <location>
        <begin position="18"/>
        <end position="30"/>
    </location>
</feature>
<sequence length="61" mass="6686">MEQRPGESLSPLYRKYRSSSTPASGRSSRSVGQTRSPTKNYGEEQCSSQLKKTSFRDVGGG</sequence>
<evidence type="ECO:0000256" key="1">
    <source>
        <dbReference type="SAM" id="MobiDB-lite"/>
    </source>
</evidence>
<feature type="compositionally biased region" description="Polar residues" evidence="1">
    <location>
        <begin position="31"/>
        <end position="52"/>
    </location>
</feature>
<protein>
    <submittedName>
        <fullName evidence="2">Uncharacterized protein</fullName>
    </submittedName>
</protein>
<accession>A0A9D4KAA8</accession>
<dbReference type="Proteomes" id="UP000828390">
    <property type="component" value="Unassembled WGS sequence"/>
</dbReference>
<gene>
    <name evidence="2" type="ORF">DPMN_109185</name>
</gene>
<comment type="caution">
    <text evidence="2">The sequence shown here is derived from an EMBL/GenBank/DDBJ whole genome shotgun (WGS) entry which is preliminary data.</text>
</comment>